<dbReference type="CDD" id="cd00086">
    <property type="entry name" value="homeodomain"/>
    <property type="match status" value="1"/>
</dbReference>
<evidence type="ECO:0000256" key="3">
    <source>
        <dbReference type="ARBA" id="ARBA00022473"/>
    </source>
</evidence>
<dbReference type="EMBL" id="KX845316">
    <property type="protein sequence ID" value="ARO85841.1"/>
    <property type="molecule type" value="mRNA"/>
</dbReference>
<feature type="compositionally biased region" description="Polar residues" evidence="9">
    <location>
        <begin position="252"/>
        <end position="262"/>
    </location>
</feature>
<evidence type="ECO:0000256" key="7">
    <source>
        <dbReference type="PROSITE-ProRule" id="PRU00108"/>
    </source>
</evidence>
<dbReference type="InterPro" id="IPR000047">
    <property type="entry name" value="HTH_motif"/>
</dbReference>
<dbReference type="Pfam" id="PF00046">
    <property type="entry name" value="Homeodomain"/>
    <property type="match status" value="1"/>
</dbReference>
<dbReference type="SUPFAM" id="SSF46689">
    <property type="entry name" value="Homeodomain-like"/>
    <property type="match status" value="1"/>
</dbReference>
<evidence type="ECO:0000256" key="8">
    <source>
        <dbReference type="RuleBase" id="RU000682"/>
    </source>
</evidence>
<feature type="DNA-binding region" description="Homeobox" evidence="7">
    <location>
        <begin position="164"/>
        <end position="223"/>
    </location>
</feature>
<evidence type="ECO:0000256" key="1">
    <source>
        <dbReference type="ARBA" id="ARBA00004123"/>
    </source>
</evidence>
<dbReference type="GO" id="GO:0000981">
    <property type="term" value="F:DNA-binding transcription factor activity, RNA polymerase II-specific"/>
    <property type="evidence" value="ECO:0007669"/>
    <property type="project" value="InterPro"/>
</dbReference>
<proteinExistence type="evidence at transcript level"/>
<evidence type="ECO:0000256" key="9">
    <source>
        <dbReference type="SAM" id="MobiDB-lite"/>
    </source>
</evidence>
<feature type="compositionally biased region" description="Acidic residues" evidence="9">
    <location>
        <begin position="268"/>
        <end position="286"/>
    </location>
</feature>
<dbReference type="GO" id="GO:0030182">
    <property type="term" value="P:neuron differentiation"/>
    <property type="evidence" value="ECO:0007669"/>
    <property type="project" value="TreeGrafter"/>
</dbReference>
<feature type="region of interest" description="Disordered" evidence="9">
    <location>
        <begin position="225"/>
        <end position="286"/>
    </location>
</feature>
<protein>
    <submittedName>
        <fullName evidence="11">Emx</fullName>
    </submittedName>
</protein>
<reference evidence="11" key="1">
    <citation type="submission" date="2016-09" db="EMBL/GenBank/DDBJ databases">
        <authorList>
            <person name="Capua I."/>
            <person name="De Benedictis P."/>
            <person name="Joannis T."/>
            <person name="Lombin L.H."/>
            <person name="Cattoli G."/>
        </authorList>
    </citation>
    <scope>NUCLEOTIDE SEQUENCE</scope>
</reference>
<dbReference type="GO" id="GO:0000978">
    <property type="term" value="F:RNA polymerase II cis-regulatory region sequence-specific DNA binding"/>
    <property type="evidence" value="ECO:0007669"/>
    <property type="project" value="TreeGrafter"/>
</dbReference>
<dbReference type="AlphaFoldDB" id="A0A1X9PQ88"/>
<dbReference type="SMART" id="SM00389">
    <property type="entry name" value="HOX"/>
    <property type="match status" value="1"/>
</dbReference>
<dbReference type="PROSITE" id="PS50071">
    <property type="entry name" value="HOMEOBOX_2"/>
    <property type="match status" value="1"/>
</dbReference>
<dbReference type="FunFam" id="1.10.10.60:FF:000299">
    <property type="entry name" value="Empty spiracles homeobox 3"/>
    <property type="match status" value="1"/>
</dbReference>
<evidence type="ECO:0000259" key="10">
    <source>
        <dbReference type="PROSITE" id="PS50071"/>
    </source>
</evidence>
<dbReference type="InterPro" id="IPR017970">
    <property type="entry name" value="Homeobox_CS"/>
</dbReference>
<sequence>MATIPCTRETMFQSKPSCFSIESLVGKDFSRESSTSPSTSLAAATIKPYATCGAASCLSAAAAAVTPTSPYLSTLHTMKSLYNDAAFHHDTHSLSLPPPFGLGHSSPTHPTAHHHTLPPIFNHHREPLGLYPWFLSRSRFLGPRFPGGDPVNGGLLLQNPFRKPKRIRTAFSPSQLLRLEHAFEKNHYVVGAERKQLASSLNLTETQVKVWFQNRRTKYKRIKAEEEVKGDDEKKTSHHVDRWRLETRQVDDSTNGDGSPSHFSPLEDSSDEEEDINEFDADIEDS</sequence>
<comment type="subcellular location">
    <subcellularLocation>
        <location evidence="1 7 8">Nucleus</location>
    </subcellularLocation>
</comment>
<name>A0A1X9PQ88_9BILA</name>
<dbReference type="Gene3D" id="1.10.10.60">
    <property type="entry name" value="Homeodomain-like"/>
    <property type="match status" value="1"/>
</dbReference>
<dbReference type="InterPro" id="IPR050877">
    <property type="entry name" value="EMX-VAX-Noto_Homeobox_TFs"/>
</dbReference>
<keyword evidence="4 7" id="KW-0238">DNA-binding</keyword>
<accession>A0A1X9PQ88</accession>
<evidence type="ECO:0000256" key="4">
    <source>
        <dbReference type="ARBA" id="ARBA00023125"/>
    </source>
</evidence>
<evidence type="ECO:0000256" key="6">
    <source>
        <dbReference type="ARBA" id="ARBA00023242"/>
    </source>
</evidence>
<comment type="similarity">
    <text evidence="2">Belongs to the EMX homeobox family.</text>
</comment>
<feature type="domain" description="Homeobox" evidence="10">
    <location>
        <begin position="162"/>
        <end position="222"/>
    </location>
</feature>
<feature type="compositionally biased region" description="Basic and acidic residues" evidence="9">
    <location>
        <begin position="225"/>
        <end position="251"/>
    </location>
</feature>
<dbReference type="InterPro" id="IPR001356">
    <property type="entry name" value="HD"/>
</dbReference>
<evidence type="ECO:0000313" key="11">
    <source>
        <dbReference type="EMBL" id="ARO85841.1"/>
    </source>
</evidence>
<evidence type="ECO:0000256" key="2">
    <source>
        <dbReference type="ARBA" id="ARBA00007397"/>
    </source>
</evidence>
<keyword evidence="6 7" id="KW-0539">Nucleus</keyword>
<dbReference type="PROSITE" id="PS00027">
    <property type="entry name" value="HOMEOBOX_1"/>
    <property type="match status" value="1"/>
</dbReference>
<dbReference type="PRINTS" id="PR00024">
    <property type="entry name" value="HOMEOBOX"/>
</dbReference>
<dbReference type="PRINTS" id="PR00031">
    <property type="entry name" value="HTHREPRESSR"/>
</dbReference>
<dbReference type="GO" id="GO:0005634">
    <property type="term" value="C:nucleus"/>
    <property type="evidence" value="ECO:0007669"/>
    <property type="project" value="UniProtKB-SubCell"/>
</dbReference>
<evidence type="ECO:0000256" key="5">
    <source>
        <dbReference type="ARBA" id="ARBA00023155"/>
    </source>
</evidence>
<keyword evidence="5 7" id="KW-0371">Homeobox</keyword>
<keyword evidence="3" id="KW-0217">Developmental protein</keyword>
<dbReference type="PANTHER" id="PTHR24339">
    <property type="entry name" value="HOMEOBOX PROTEIN EMX-RELATED"/>
    <property type="match status" value="1"/>
</dbReference>
<organism evidence="11">
    <name type="scientific">Schizocardium californicum</name>
    <dbReference type="NCBI Taxonomy" id="1443244"/>
    <lineage>
        <taxon>Eukaryota</taxon>
        <taxon>Metazoa</taxon>
        <taxon>Hemichordata</taxon>
        <taxon>Enteropneusta</taxon>
        <taxon>Spengelidae</taxon>
        <taxon>Schizocardium</taxon>
    </lineage>
</organism>
<dbReference type="GO" id="GO:0007420">
    <property type="term" value="P:brain development"/>
    <property type="evidence" value="ECO:0007669"/>
    <property type="project" value="TreeGrafter"/>
</dbReference>
<dbReference type="PANTHER" id="PTHR24339:SF28">
    <property type="entry name" value="E5-RELATED"/>
    <property type="match status" value="1"/>
</dbReference>
<dbReference type="InterPro" id="IPR020479">
    <property type="entry name" value="HD_metazoa"/>
</dbReference>
<dbReference type="InterPro" id="IPR009057">
    <property type="entry name" value="Homeodomain-like_sf"/>
</dbReference>